<dbReference type="GO" id="GO:0005681">
    <property type="term" value="C:spliceosomal complex"/>
    <property type="evidence" value="ECO:0007669"/>
    <property type="project" value="UniProtKB-KW"/>
</dbReference>
<evidence type="ECO:0000256" key="4">
    <source>
        <dbReference type="ARBA" id="ARBA00022454"/>
    </source>
</evidence>
<dbReference type="GO" id="GO:0051301">
    <property type="term" value="P:cell division"/>
    <property type="evidence" value="ECO:0007669"/>
    <property type="project" value="UniProtKB-KW"/>
</dbReference>
<evidence type="ECO:0000256" key="3">
    <source>
        <dbReference type="ARBA" id="ARBA00017358"/>
    </source>
</evidence>
<evidence type="ECO:0000256" key="1">
    <source>
        <dbReference type="ARBA" id="ARBA00004286"/>
    </source>
</evidence>
<comment type="subunit">
    <text evidence="21">Component of the XAB2 complex, a multimeric protein complex composed of XAB2, PRPF19, AQR, ZNF830, ISY1, and PPIE; this complex binds preferentially to RNA. Interacts with XAB2. Identified in a pentameric intron-binding (IB) complex composed of AQR, XAB2, ISY1, ZNF830 and PPIE that is incorporated into the spliceosome as a preassembled complex. The IB complex does not contain PRPF19.</text>
</comment>
<evidence type="ECO:0000256" key="2">
    <source>
        <dbReference type="ARBA" id="ARBA00004324"/>
    </source>
</evidence>
<evidence type="ECO:0000313" key="26">
    <source>
        <dbReference type="Proteomes" id="UP000007267"/>
    </source>
</evidence>
<evidence type="ECO:0000256" key="12">
    <source>
        <dbReference type="ARBA" id="ARBA00022776"/>
    </source>
</evidence>
<feature type="domain" description="Zinc finger double-stranded RNA binding" evidence="23">
    <location>
        <begin position="7"/>
        <end position="32"/>
    </location>
</feature>
<gene>
    <name evidence="25" type="primary">ZNF830</name>
</gene>
<keyword evidence="16" id="KW-0508">mRNA splicing</keyword>
<keyword evidence="14" id="KW-0007">Acetylation</keyword>
<evidence type="ECO:0000256" key="6">
    <source>
        <dbReference type="ARBA" id="ARBA00022553"/>
    </source>
</evidence>
<reference evidence="26" key="1">
    <citation type="submission" date="2011-10" db="EMBL/GenBank/DDBJ databases">
        <authorList>
            <consortium name="Soft-shell Turtle Genome Consortium"/>
        </authorList>
    </citation>
    <scope>NUCLEOTIDE SEQUENCE [LARGE SCALE GENOMIC DNA]</scope>
    <source>
        <strain evidence="26">Daiwa-1</strain>
    </source>
</reference>
<dbReference type="eggNOG" id="KOG3032">
    <property type="taxonomic scope" value="Eukaryota"/>
</dbReference>
<evidence type="ECO:0000259" key="24">
    <source>
        <dbReference type="Pfam" id="PF23406"/>
    </source>
</evidence>
<dbReference type="GO" id="GO:0044773">
    <property type="term" value="P:mitotic DNA damage checkpoint signaling"/>
    <property type="evidence" value="ECO:0007669"/>
    <property type="project" value="TreeGrafter"/>
</dbReference>
<comment type="function">
    <text evidence="20">May play a role in pre-mRNA splicing as component of the spliceosome. Acts as an important regulator of the cell cycle that participates in the maintenance of genome integrity. During cell cycle progression in embryonic fibroblast, prevents replication fork collapse, double-strand break formation and cell cycle checkpoint activation. Controls mitotic cell cycle progression and cell survival in rapidly proliferating intestinal epithelium and embryonic stem cells. During the embryo preimplantation, controls different aspects of M phase. During early oocyte growth, plays a role in oocyte survival by preventing chromosomal breaks formation, activation of TP63 and reduction of transcription.</text>
</comment>
<evidence type="ECO:0000256" key="22">
    <source>
        <dbReference type="SAM" id="MobiDB-lite"/>
    </source>
</evidence>
<dbReference type="GO" id="GO:0033260">
    <property type="term" value="P:nuclear DNA replication"/>
    <property type="evidence" value="ECO:0007669"/>
    <property type="project" value="TreeGrafter"/>
</dbReference>
<reference evidence="25" key="4">
    <citation type="submission" date="2025-09" db="UniProtKB">
        <authorList>
            <consortium name="Ensembl"/>
        </authorList>
    </citation>
    <scope>IDENTIFICATION</scope>
</reference>
<dbReference type="GO" id="GO:0033314">
    <property type="term" value="P:mitotic DNA replication checkpoint signaling"/>
    <property type="evidence" value="ECO:0007669"/>
    <property type="project" value="TreeGrafter"/>
</dbReference>
<evidence type="ECO:0000256" key="17">
    <source>
        <dbReference type="ARBA" id="ARBA00023242"/>
    </source>
</evidence>
<dbReference type="GO" id="GO:0005694">
    <property type="term" value="C:chromosome"/>
    <property type="evidence" value="ECO:0007669"/>
    <property type="project" value="UniProtKB-SubCell"/>
</dbReference>
<dbReference type="OMA" id="KQPPDAQ"/>
<dbReference type="GeneTree" id="ENSGT00390000012151"/>
<dbReference type="InterPro" id="IPR059039">
    <property type="entry name" value="ZNF380_CC"/>
</dbReference>
<keyword evidence="18" id="KW-0131">Cell cycle</keyword>
<evidence type="ECO:0000259" key="23">
    <source>
        <dbReference type="Pfam" id="PF12171"/>
    </source>
</evidence>
<organism evidence="25 26">
    <name type="scientific">Pelodiscus sinensis</name>
    <name type="common">Chinese softshell turtle</name>
    <name type="synonym">Trionyx sinensis</name>
    <dbReference type="NCBI Taxonomy" id="13735"/>
    <lineage>
        <taxon>Eukaryota</taxon>
        <taxon>Metazoa</taxon>
        <taxon>Chordata</taxon>
        <taxon>Craniata</taxon>
        <taxon>Vertebrata</taxon>
        <taxon>Euteleostomi</taxon>
        <taxon>Archelosauria</taxon>
        <taxon>Testudinata</taxon>
        <taxon>Testudines</taxon>
        <taxon>Cryptodira</taxon>
        <taxon>Trionychia</taxon>
        <taxon>Trionychidae</taxon>
        <taxon>Pelodiscus</taxon>
    </lineage>
</organism>
<dbReference type="PANTHER" id="PTHR13278:SF0">
    <property type="entry name" value="ZINC FINGER PROTEIN 830"/>
    <property type="match status" value="1"/>
</dbReference>
<dbReference type="GO" id="GO:0008270">
    <property type="term" value="F:zinc ion binding"/>
    <property type="evidence" value="ECO:0007669"/>
    <property type="project" value="UniProtKB-KW"/>
</dbReference>
<evidence type="ECO:0000256" key="5">
    <source>
        <dbReference type="ARBA" id="ARBA00022473"/>
    </source>
</evidence>
<dbReference type="InterPro" id="IPR036236">
    <property type="entry name" value="Znf_C2H2_sf"/>
</dbReference>
<dbReference type="InterPro" id="IPR040050">
    <property type="entry name" value="ZNF830-like"/>
</dbReference>
<dbReference type="GO" id="GO:0016607">
    <property type="term" value="C:nuclear speck"/>
    <property type="evidence" value="ECO:0007669"/>
    <property type="project" value="UniProtKB-SubCell"/>
</dbReference>
<dbReference type="Proteomes" id="UP000007267">
    <property type="component" value="Unassembled WGS sequence"/>
</dbReference>
<dbReference type="Pfam" id="PF12171">
    <property type="entry name" value="zf-C2H2_jaz"/>
    <property type="match status" value="1"/>
</dbReference>
<keyword evidence="26" id="KW-1185">Reference proteome</keyword>
<dbReference type="Ensembl" id="ENSPSIT00000007596.1">
    <property type="protein sequence ID" value="ENSPSIP00000007555.1"/>
    <property type="gene ID" value="ENSPSIG00000006895.1"/>
</dbReference>
<evidence type="ECO:0000256" key="9">
    <source>
        <dbReference type="ARBA" id="ARBA00022723"/>
    </source>
</evidence>
<dbReference type="PANTHER" id="PTHR13278">
    <property type="entry name" value="ZINC FINGER PROTEIN 830"/>
    <property type="match status" value="1"/>
</dbReference>
<evidence type="ECO:0000256" key="7">
    <source>
        <dbReference type="ARBA" id="ARBA00022618"/>
    </source>
</evidence>
<evidence type="ECO:0000256" key="8">
    <source>
        <dbReference type="ARBA" id="ARBA00022664"/>
    </source>
</evidence>
<feature type="region of interest" description="Disordered" evidence="22">
    <location>
        <begin position="40"/>
        <end position="154"/>
    </location>
</feature>
<keyword evidence="15" id="KW-0175">Coiled coil</keyword>
<protein>
    <recommendedName>
        <fullName evidence="3">Zinc finger protein 830</fullName>
    </recommendedName>
    <alternativeName>
        <fullName evidence="19">Coiled-coil domain-containing protein 16</fullName>
    </alternativeName>
</protein>
<keyword evidence="4" id="KW-0158">Chromosome</keyword>
<dbReference type="Pfam" id="PF23406">
    <property type="entry name" value="ZNF380_CC"/>
    <property type="match status" value="1"/>
</dbReference>
<evidence type="ECO:0000256" key="14">
    <source>
        <dbReference type="ARBA" id="ARBA00022990"/>
    </source>
</evidence>
<evidence type="ECO:0000256" key="21">
    <source>
        <dbReference type="ARBA" id="ARBA00066156"/>
    </source>
</evidence>
<feature type="compositionally biased region" description="Basic and acidic residues" evidence="22">
    <location>
        <begin position="111"/>
        <end position="120"/>
    </location>
</feature>
<dbReference type="EMBL" id="AGCU01158677">
    <property type="status" value="NOT_ANNOTATED_CDS"/>
    <property type="molecule type" value="Genomic_DNA"/>
</dbReference>
<dbReference type="Gene3D" id="3.30.160.60">
    <property type="entry name" value="Classic Zinc Finger"/>
    <property type="match status" value="1"/>
</dbReference>
<keyword evidence="8" id="KW-0507">mRNA processing</keyword>
<evidence type="ECO:0000256" key="19">
    <source>
        <dbReference type="ARBA" id="ARBA00030672"/>
    </source>
</evidence>
<feature type="compositionally biased region" description="Acidic residues" evidence="22">
    <location>
        <begin position="121"/>
        <end position="132"/>
    </location>
</feature>
<feature type="compositionally biased region" description="Basic and acidic residues" evidence="22">
    <location>
        <begin position="60"/>
        <end position="71"/>
    </location>
</feature>
<dbReference type="InterPro" id="IPR022755">
    <property type="entry name" value="Znf_C2H2_jaz"/>
</dbReference>
<keyword evidence="12" id="KW-0498">Mitosis</keyword>
<dbReference type="GO" id="GO:0008380">
    <property type="term" value="P:RNA splicing"/>
    <property type="evidence" value="ECO:0007669"/>
    <property type="project" value="UniProtKB-KW"/>
</dbReference>
<accession>K7FHP5</accession>
<dbReference type="FunFam" id="3.30.160.60:FF:001398">
    <property type="entry name" value="zinc finger protein 830"/>
    <property type="match status" value="1"/>
</dbReference>
<evidence type="ECO:0000256" key="13">
    <source>
        <dbReference type="ARBA" id="ARBA00022833"/>
    </source>
</evidence>
<evidence type="ECO:0000256" key="16">
    <source>
        <dbReference type="ARBA" id="ARBA00023187"/>
    </source>
</evidence>
<feature type="domain" description="ZNF380 coiled-coil" evidence="24">
    <location>
        <begin position="200"/>
        <end position="280"/>
    </location>
</feature>
<proteinExistence type="predicted"/>
<feature type="compositionally biased region" description="Polar residues" evidence="22">
    <location>
        <begin position="75"/>
        <end position="92"/>
    </location>
</feature>
<dbReference type="GO" id="GO:0003676">
    <property type="term" value="F:nucleic acid binding"/>
    <property type="evidence" value="ECO:0007669"/>
    <property type="project" value="InterPro"/>
</dbReference>
<comment type="subcellular location">
    <subcellularLocation>
        <location evidence="1">Chromosome</location>
    </subcellularLocation>
    <subcellularLocation>
        <location evidence="2">Nucleus speckle</location>
    </subcellularLocation>
</comment>
<evidence type="ECO:0000256" key="11">
    <source>
        <dbReference type="ARBA" id="ARBA00022771"/>
    </source>
</evidence>
<dbReference type="GO" id="GO:0006397">
    <property type="term" value="P:mRNA processing"/>
    <property type="evidence" value="ECO:0007669"/>
    <property type="project" value="UniProtKB-KW"/>
</dbReference>
<dbReference type="HOGENOM" id="CLU_058140_1_0_1"/>
<keyword evidence="13" id="KW-0862">Zinc</keyword>
<dbReference type="AlphaFoldDB" id="K7FHP5"/>
<sequence length="326" mass="36204">YNRLGHLSCTLCNTQIKNELLWQTHILGKQHKEKFAELKGAKQTVPGPAISASSYPAKRKVSDTENEEIKRAKGSNDQPQASASGVQSNARSATPIAARLESSGSGAGVEPSREKGKGGGDDDDDVDDEEEKDSTSKLSGVQKTEIPHPAQETVANALPAVDFFDNKTTAAPIVSHSGSIQKAEVQEKVVERKENTAEALPEGFFDDPEVDARVRKVDAPKDQMDKEWDEFQKAMRQVNTISEAIVAEEDEEGRLDRQIGEIDEQIECYRRVELLRNRQDVMKDKFKEAMRLRATQEKKDEDIGSEDEGELQDLLSQDWRVKGALL</sequence>
<reference evidence="25" key="3">
    <citation type="submission" date="2025-08" db="UniProtKB">
        <authorList>
            <consortium name="Ensembl"/>
        </authorList>
    </citation>
    <scope>IDENTIFICATION</scope>
</reference>
<dbReference type="SUPFAM" id="SSF57667">
    <property type="entry name" value="beta-beta-alpha zinc fingers"/>
    <property type="match status" value="1"/>
</dbReference>
<evidence type="ECO:0000256" key="20">
    <source>
        <dbReference type="ARBA" id="ARBA00059548"/>
    </source>
</evidence>
<keyword evidence="5" id="KW-0217">Developmental protein</keyword>
<keyword evidence="17" id="KW-0539">Nucleus</keyword>
<evidence type="ECO:0000256" key="18">
    <source>
        <dbReference type="ARBA" id="ARBA00023306"/>
    </source>
</evidence>
<dbReference type="STRING" id="13735.ENSPSIP00000007555"/>
<keyword evidence="10" id="KW-0747">Spliceosome</keyword>
<evidence type="ECO:0000256" key="10">
    <source>
        <dbReference type="ARBA" id="ARBA00022728"/>
    </source>
</evidence>
<keyword evidence="11" id="KW-0863">Zinc-finger</keyword>
<name>K7FHP5_PELSI</name>
<evidence type="ECO:0000256" key="15">
    <source>
        <dbReference type="ARBA" id="ARBA00023054"/>
    </source>
</evidence>
<reference evidence="26" key="2">
    <citation type="journal article" date="2013" name="Nat. Genet.">
        <title>The draft genomes of soft-shell turtle and green sea turtle yield insights into the development and evolution of the turtle-specific body plan.</title>
        <authorList>
            <person name="Wang Z."/>
            <person name="Pascual-Anaya J."/>
            <person name="Zadissa A."/>
            <person name="Li W."/>
            <person name="Niimura Y."/>
            <person name="Huang Z."/>
            <person name="Li C."/>
            <person name="White S."/>
            <person name="Xiong Z."/>
            <person name="Fang D."/>
            <person name="Wang B."/>
            <person name="Ming Y."/>
            <person name="Chen Y."/>
            <person name="Zheng Y."/>
            <person name="Kuraku S."/>
            <person name="Pignatelli M."/>
            <person name="Herrero J."/>
            <person name="Beal K."/>
            <person name="Nozawa M."/>
            <person name="Li Q."/>
            <person name="Wang J."/>
            <person name="Zhang H."/>
            <person name="Yu L."/>
            <person name="Shigenobu S."/>
            <person name="Wang J."/>
            <person name="Liu J."/>
            <person name="Flicek P."/>
            <person name="Searle S."/>
            <person name="Wang J."/>
            <person name="Kuratani S."/>
            <person name="Yin Y."/>
            <person name="Aken B."/>
            <person name="Zhang G."/>
            <person name="Irie N."/>
        </authorList>
    </citation>
    <scope>NUCLEOTIDE SEQUENCE [LARGE SCALE GENOMIC DNA]</scope>
    <source>
        <strain evidence="26">Daiwa-1</strain>
    </source>
</reference>
<keyword evidence="7" id="KW-0132">Cell division</keyword>
<keyword evidence="6" id="KW-0597">Phosphoprotein</keyword>
<evidence type="ECO:0000313" key="25">
    <source>
        <dbReference type="Ensembl" id="ENSPSIP00000007555.1"/>
    </source>
</evidence>
<keyword evidence="9" id="KW-0479">Metal-binding</keyword>